<dbReference type="OrthoDB" id="9790710at2"/>
<dbReference type="RefSeq" id="WP_104518320.1">
    <property type="nucleotide sequence ID" value="NZ_NHRY01000075.1"/>
</dbReference>
<dbReference type="PANTHER" id="PTHR45947">
    <property type="entry name" value="SULFOQUINOVOSYL TRANSFERASE SQD2"/>
    <property type="match status" value="1"/>
</dbReference>
<dbReference type="InterPro" id="IPR050194">
    <property type="entry name" value="Glycosyltransferase_grp1"/>
</dbReference>
<comment type="caution">
    <text evidence="2">The sequence shown here is derived from an EMBL/GenBank/DDBJ whole genome shotgun (WGS) entry which is preliminary data.</text>
</comment>
<dbReference type="Proteomes" id="UP000239724">
    <property type="component" value="Unassembled WGS sequence"/>
</dbReference>
<dbReference type="Pfam" id="PF13439">
    <property type="entry name" value="Glyco_transf_4"/>
    <property type="match status" value="1"/>
</dbReference>
<reference evidence="2 3" key="1">
    <citation type="journal article" date="2018" name="Arch. Microbiol.">
        <title>New insights into the metabolic potential of the phototrophic purple bacterium Rhodopila globiformis DSM 161(T) from its draft genome sequence and evidence for a vanadium-dependent nitrogenase.</title>
        <authorList>
            <person name="Imhoff J.F."/>
            <person name="Rahn T."/>
            <person name="Kunzel S."/>
            <person name="Neulinger S.C."/>
        </authorList>
    </citation>
    <scope>NUCLEOTIDE SEQUENCE [LARGE SCALE GENOMIC DNA]</scope>
    <source>
        <strain evidence="2 3">DSM 161</strain>
    </source>
</reference>
<dbReference type="GO" id="GO:0016757">
    <property type="term" value="F:glycosyltransferase activity"/>
    <property type="evidence" value="ECO:0007669"/>
    <property type="project" value="UniProtKB-ARBA"/>
</dbReference>
<dbReference type="SUPFAM" id="SSF53756">
    <property type="entry name" value="UDP-Glycosyltransferase/glycogen phosphorylase"/>
    <property type="match status" value="1"/>
</dbReference>
<dbReference type="EMBL" id="NHRY01000075">
    <property type="protein sequence ID" value="PPQ35275.1"/>
    <property type="molecule type" value="Genomic_DNA"/>
</dbReference>
<protein>
    <recommendedName>
        <fullName evidence="1">Glycosyltransferase subfamily 4-like N-terminal domain-containing protein</fullName>
    </recommendedName>
</protein>
<gene>
    <name evidence="2" type="ORF">CCS01_07955</name>
</gene>
<sequence>MRILYLNFDRGIPTLGDKGGSVHVRSVVTAMARLGHEVTVLSTRLGAGNAPPPGRMIELPIGVDTDMLQREARTLGLDPEAALGPAVRRELELLAHDRALPARIAAVLRDAPAPDLIYERHALFHRTGAALARRLRVPRILEVNSPLTEEAARHRGLVLRDLAAAREAASWRAATLNVAVSQAMRHRLEAAGVTARQILVAPNGVDTSAFAHDPVVAAMMRRKLGLGEVPLIGFVGSFKAWHGIDLLIDSFAALHRQRPGARLLAVGEGPMQQAARERIAALGLTDAVIFAGAVPHAAVPAYLASMDFTVAPYAAQPGFYFSPLKVVESLAAGRPVVAPGIGQITALVDDGITGLLYPPDDHVGFLAAMHRLLSEPGLCGRLGQQASQHAHRVWNWTGIVERILDDPALRPTEAAA</sequence>
<accession>A0A2S6NJX7</accession>
<evidence type="ECO:0000313" key="2">
    <source>
        <dbReference type="EMBL" id="PPQ35275.1"/>
    </source>
</evidence>
<dbReference type="AlphaFoldDB" id="A0A2S6NJX7"/>
<dbReference type="Pfam" id="PF13692">
    <property type="entry name" value="Glyco_trans_1_4"/>
    <property type="match status" value="1"/>
</dbReference>
<dbReference type="PANTHER" id="PTHR45947:SF3">
    <property type="entry name" value="SULFOQUINOVOSYL TRANSFERASE SQD2"/>
    <property type="match status" value="1"/>
</dbReference>
<feature type="domain" description="Glycosyltransferase subfamily 4-like N-terminal" evidence="1">
    <location>
        <begin position="19"/>
        <end position="208"/>
    </location>
</feature>
<dbReference type="InterPro" id="IPR028098">
    <property type="entry name" value="Glyco_trans_4-like_N"/>
</dbReference>
<proteinExistence type="predicted"/>
<dbReference type="Gene3D" id="3.40.50.2000">
    <property type="entry name" value="Glycogen Phosphorylase B"/>
    <property type="match status" value="2"/>
</dbReference>
<organism evidence="2 3">
    <name type="scientific">Rhodopila globiformis</name>
    <name type="common">Rhodopseudomonas globiformis</name>
    <dbReference type="NCBI Taxonomy" id="1071"/>
    <lineage>
        <taxon>Bacteria</taxon>
        <taxon>Pseudomonadati</taxon>
        <taxon>Pseudomonadota</taxon>
        <taxon>Alphaproteobacteria</taxon>
        <taxon>Acetobacterales</taxon>
        <taxon>Acetobacteraceae</taxon>
        <taxon>Rhodopila</taxon>
    </lineage>
</organism>
<evidence type="ECO:0000259" key="1">
    <source>
        <dbReference type="Pfam" id="PF13439"/>
    </source>
</evidence>
<keyword evidence="3" id="KW-1185">Reference proteome</keyword>
<dbReference type="CDD" id="cd03801">
    <property type="entry name" value="GT4_PimA-like"/>
    <property type="match status" value="1"/>
</dbReference>
<evidence type="ECO:0000313" key="3">
    <source>
        <dbReference type="Proteomes" id="UP000239724"/>
    </source>
</evidence>
<name>A0A2S6NJX7_RHOGL</name>